<keyword evidence="2" id="KW-1185">Reference proteome</keyword>
<reference evidence="1 2" key="1">
    <citation type="submission" date="2018-11" db="EMBL/GenBank/DDBJ databases">
        <authorList>
            <consortium name="Pathogen Informatics"/>
        </authorList>
    </citation>
    <scope>NUCLEOTIDE SEQUENCE [LARGE SCALE GENOMIC DNA]</scope>
</reference>
<dbReference type="Proteomes" id="UP000270094">
    <property type="component" value="Unassembled WGS sequence"/>
</dbReference>
<evidence type="ECO:0000313" key="1">
    <source>
        <dbReference type="EMBL" id="VDM70466.1"/>
    </source>
</evidence>
<organism evidence="1 2">
    <name type="scientific">Strongylus vulgaris</name>
    <name type="common">Blood worm</name>
    <dbReference type="NCBI Taxonomy" id="40348"/>
    <lineage>
        <taxon>Eukaryota</taxon>
        <taxon>Metazoa</taxon>
        <taxon>Ecdysozoa</taxon>
        <taxon>Nematoda</taxon>
        <taxon>Chromadorea</taxon>
        <taxon>Rhabditida</taxon>
        <taxon>Rhabditina</taxon>
        <taxon>Rhabditomorpha</taxon>
        <taxon>Strongyloidea</taxon>
        <taxon>Strongylidae</taxon>
        <taxon>Strongylus</taxon>
    </lineage>
</organism>
<dbReference type="AlphaFoldDB" id="A0A3P7IKX2"/>
<proteinExistence type="predicted"/>
<name>A0A3P7IKX2_STRVU</name>
<accession>A0A3P7IKX2</accession>
<protein>
    <submittedName>
        <fullName evidence="1">Uncharacterized protein</fullName>
    </submittedName>
</protein>
<sequence length="76" mass="8374">MYPGLRLLQGNCMVADAHWGLEKGVKIGVDGDCRSFVREVRKISTGSADTPFWSDINISCATESLDAIRSWGWNLA</sequence>
<gene>
    <name evidence="1" type="ORF">SVUK_LOCUS5464</name>
</gene>
<evidence type="ECO:0000313" key="2">
    <source>
        <dbReference type="Proteomes" id="UP000270094"/>
    </source>
</evidence>
<dbReference type="EMBL" id="UYYB01016217">
    <property type="protein sequence ID" value="VDM70466.1"/>
    <property type="molecule type" value="Genomic_DNA"/>
</dbReference>